<comment type="caution">
    <text evidence="1">The sequence shown here is derived from an EMBL/GenBank/DDBJ whole genome shotgun (WGS) entry which is preliminary data.</text>
</comment>
<evidence type="ECO:0000313" key="2">
    <source>
        <dbReference type="Proteomes" id="UP001184861"/>
    </source>
</evidence>
<accession>A0AAE3YDQ0</accession>
<dbReference type="Proteomes" id="UP001184861">
    <property type="component" value="Unassembled WGS sequence"/>
</dbReference>
<dbReference type="EMBL" id="JAVDQY010000005">
    <property type="protein sequence ID" value="MDR6528637.1"/>
    <property type="molecule type" value="Genomic_DNA"/>
</dbReference>
<name>A0AAE3YDQ0_9FLAO</name>
<sequence>MNDKTSMLNEASHPMVIENAVAKVTKKIVC</sequence>
<protein>
    <submittedName>
        <fullName evidence="1">Uncharacterized protein</fullName>
    </submittedName>
</protein>
<proteinExistence type="predicted"/>
<organism evidence="1 2">
    <name type="scientific">Chryseobacterium rhizosphaerae</name>
    <dbReference type="NCBI Taxonomy" id="395937"/>
    <lineage>
        <taxon>Bacteria</taxon>
        <taxon>Pseudomonadati</taxon>
        <taxon>Bacteroidota</taxon>
        <taxon>Flavobacteriia</taxon>
        <taxon>Flavobacteriales</taxon>
        <taxon>Weeksellaceae</taxon>
        <taxon>Chryseobacterium group</taxon>
        <taxon>Chryseobacterium</taxon>
    </lineage>
</organism>
<dbReference type="AlphaFoldDB" id="A0AAE3YDQ0"/>
<reference evidence="1" key="1">
    <citation type="submission" date="2023-07" db="EMBL/GenBank/DDBJ databases">
        <title>Sorghum-associated microbial communities from plants grown in Nebraska, USA.</title>
        <authorList>
            <person name="Schachtman D."/>
        </authorList>
    </citation>
    <scope>NUCLEOTIDE SEQUENCE</scope>
    <source>
        <strain evidence="1">DS2360</strain>
    </source>
</reference>
<evidence type="ECO:0000313" key="1">
    <source>
        <dbReference type="EMBL" id="MDR6528637.1"/>
    </source>
</evidence>
<gene>
    <name evidence="1" type="ORF">J2787_004074</name>
</gene>